<evidence type="ECO:0000256" key="7">
    <source>
        <dbReference type="ARBA" id="ARBA00023118"/>
    </source>
</evidence>
<evidence type="ECO:0000256" key="6">
    <source>
        <dbReference type="ARBA" id="ARBA00022918"/>
    </source>
</evidence>
<evidence type="ECO:0000256" key="9">
    <source>
        <dbReference type="ARBA" id="ARBA00048173"/>
    </source>
</evidence>
<sequence length="417" mass="49624">MNLWNETKSVPISRTMIWNAYKQVKSNKGSAGVDEIGWDEFESQRSEQLYKLWNRMASGSYFPPAVKEVEIPKKDGTKRKLGIPTITDRIGQQVVKYYLEPRFESIFSDSSYGYRPNRNAHQALEEVQRNCWKNDWVIDLDIKGFFDNIDHAKLMLAVRKHVPENWACMYIERWLQMPIQRIDGELIQKQGKGTPQGGVISPLLANLFLHYAFDKWLENLNSNVKFVRYADDAIIHCRTKRQADWLLNKLHERMANCHLELHPEKTKLVYCRDYRRQEKHKHVKFDFLAYSFQPRSSRSQKTGNLFQGYGCAISISSRKKIAEKIAITLEECKTCRSIVGVAQKLNPQIRGWVNYYGKFRMWEMHSIFRLLHSRLVRWARQKYKRYKNSICRAYAWLNRIKKQFPYLFYHWKLNFSI</sequence>
<keyword evidence="6 12" id="KW-0695">RNA-directed DNA polymerase</keyword>
<dbReference type="OrthoDB" id="9780724at2"/>
<dbReference type="PANTHER" id="PTHR34047:SF3">
    <property type="entry name" value="BLR2052 PROTEIN"/>
    <property type="match status" value="1"/>
</dbReference>
<dbReference type="KEGG" id="mbas:ALGA_3364"/>
<comment type="similarity">
    <text evidence="8">Belongs to the bacterial reverse transcriptase family.</text>
</comment>
<evidence type="ECO:0000256" key="4">
    <source>
        <dbReference type="ARBA" id="ARBA00022723"/>
    </source>
</evidence>
<dbReference type="InterPro" id="IPR043128">
    <property type="entry name" value="Rev_trsase/Diguanyl_cyclase"/>
</dbReference>
<evidence type="ECO:0000256" key="5">
    <source>
        <dbReference type="ARBA" id="ARBA00022842"/>
    </source>
</evidence>
<keyword evidence="13" id="KW-1185">Reference proteome</keyword>
<keyword evidence="5" id="KW-0460">Magnesium</keyword>
<dbReference type="InterPro" id="IPR043502">
    <property type="entry name" value="DNA/RNA_pol_sf"/>
</dbReference>
<reference evidence="13" key="3">
    <citation type="journal article" date="2020" name="Antonie Van Leeuwenhoek">
        <title>Labilibaculum antarcticum sp. nov., a novel facultative anaerobic, psychrotorelant bacterium isolated from marine sediment of Antarctica.</title>
        <authorList>
            <person name="Watanabe M."/>
            <person name="Kojima H."/>
            <person name="Fukui M."/>
        </authorList>
    </citation>
    <scope>NUCLEOTIDE SEQUENCE [LARGE SCALE GENOMIC DNA]</scope>
    <source>
        <strain evidence="13">SPP2</strain>
    </source>
</reference>
<dbReference type="EMBL" id="AP018042">
    <property type="protein sequence ID" value="BAX81662.1"/>
    <property type="molecule type" value="Genomic_DNA"/>
</dbReference>
<evidence type="ECO:0000259" key="10">
    <source>
        <dbReference type="PROSITE" id="PS50878"/>
    </source>
</evidence>
<organism evidence="12 13">
    <name type="scientific">Labilibaculum antarcticum</name>
    <dbReference type="NCBI Taxonomy" id="1717717"/>
    <lineage>
        <taxon>Bacteria</taxon>
        <taxon>Pseudomonadati</taxon>
        <taxon>Bacteroidota</taxon>
        <taxon>Bacteroidia</taxon>
        <taxon>Marinilabiliales</taxon>
        <taxon>Marinifilaceae</taxon>
        <taxon>Labilibaculum</taxon>
    </lineage>
</organism>
<comment type="catalytic activity">
    <reaction evidence="9">
        <text>DNA(n) + a 2'-deoxyribonucleoside 5'-triphosphate = DNA(n+1) + diphosphate</text>
        <dbReference type="Rhea" id="RHEA:22508"/>
        <dbReference type="Rhea" id="RHEA-COMP:17339"/>
        <dbReference type="Rhea" id="RHEA-COMP:17340"/>
        <dbReference type="ChEBI" id="CHEBI:33019"/>
        <dbReference type="ChEBI" id="CHEBI:61560"/>
        <dbReference type="ChEBI" id="CHEBI:173112"/>
        <dbReference type="EC" id="2.7.7.49"/>
    </reaction>
</comment>
<name>A0A1Y1CMJ8_9BACT</name>
<dbReference type="CDD" id="cd01651">
    <property type="entry name" value="RT_G2_intron"/>
    <property type="match status" value="1"/>
</dbReference>
<keyword evidence="2" id="KW-0808">Transferase</keyword>
<evidence type="ECO:0000256" key="2">
    <source>
        <dbReference type="ARBA" id="ARBA00022679"/>
    </source>
</evidence>
<accession>A0A1Y1CMJ8</accession>
<protein>
    <recommendedName>
        <fullName evidence="1">RNA-directed DNA polymerase</fullName>
        <ecNumber evidence="1">2.7.7.49</ecNumber>
    </recommendedName>
</protein>
<dbReference type="Gene3D" id="3.30.70.270">
    <property type="match status" value="1"/>
</dbReference>
<dbReference type="KEGG" id="mbas:ALGA_3371"/>
<feature type="domain" description="Reverse transcriptase" evidence="10">
    <location>
        <begin position="52"/>
        <end position="292"/>
    </location>
</feature>
<evidence type="ECO:0000313" key="11">
    <source>
        <dbReference type="EMBL" id="BAX81662.1"/>
    </source>
</evidence>
<dbReference type="PANTHER" id="PTHR34047">
    <property type="entry name" value="NUCLEAR INTRON MATURASE 1, MITOCHONDRIAL-RELATED"/>
    <property type="match status" value="1"/>
</dbReference>
<reference evidence="12" key="2">
    <citation type="journal article" date="2019" name="Antonie Van Leeuwenhoek">
        <title>Labilibaculum antarcticum sp. nov., a novel facultative anaerobic, psychrotorelant bacterium isolated from marine sediment of Antarctica.</title>
        <authorList>
            <person name="Watanabe M."/>
            <person name="Kojima H."/>
            <person name="Fukui M."/>
        </authorList>
    </citation>
    <scope>NUCLEOTIDE SEQUENCE</scope>
    <source>
        <strain evidence="12">SPP2</strain>
    </source>
</reference>
<dbReference type="GO" id="GO:0003723">
    <property type="term" value="F:RNA binding"/>
    <property type="evidence" value="ECO:0007669"/>
    <property type="project" value="InterPro"/>
</dbReference>
<dbReference type="PRINTS" id="PR00866">
    <property type="entry name" value="RNADNAPOLMS"/>
</dbReference>
<evidence type="ECO:0000256" key="8">
    <source>
        <dbReference type="ARBA" id="ARBA00034120"/>
    </source>
</evidence>
<keyword evidence="7" id="KW-0051">Antiviral defense</keyword>
<dbReference type="InterPro" id="IPR013597">
    <property type="entry name" value="Mat_intron_G2"/>
</dbReference>
<evidence type="ECO:0000256" key="3">
    <source>
        <dbReference type="ARBA" id="ARBA00022695"/>
    </source>
</evidence>
<dbReference type="GO" id="GO:0046872">
    <property type="term" value="F:metal ion binding"/>
    <property type="evidence" value="ECO:0007669"/>
    <property type="project" value="UniProtKB-KW"/>
</dbReference>
<reference evidence="12 13" key="1">
    <citation type="journal article" date="2018" name="Mar. Genomics">
        <title>Complete genome sequence of Marinifilaceae bacterium strain SPP2, isolated from the Antarctic marine sediment.</title>
        <authorList>
            <person name="Watanabe M."/>
            <person name="Kojima H."/>
            <person name="Fukui M."/>
        </authorList>
    </citation>
    <scope>NUCLEOTIDE SEQUENCE [LARGE SCALE GENOMIC DNA]</scope>
    <source>
        <strain evidence="12 13">SPP2</strain>
    </source>
</reference>
<dbReference type="Proteomes" id="UP000218267">
    <property type="component" value="Chromosome"/>
</dbReference>
<dbReference type="SUPFAM" id="SSF56672">
    <property type="entry name" value="DNA/RNA polymerases"/>
    <property type="match status" value="1"/>
</dbReference>
<keyword evidence="3" id="KW-0548">Nucleotidyltransferase</keyword>
<dbReference type="InterPro" id="IPR051083">
    <property type="entry name" value="GrpII_Intron_Splice-Mob/Def"/>
</dbReference>
<dbReference type="EMBL" id="AP018042">
    <property type="protein sequence ID" value="BAX81669.1"/>
    <property type="molecule type" value="Genomic_DNA"/>
</dbReference>
<dbReference type="GO" id="GO:0003964">
    <property type="term" value="F:RNA-directed DNA polymerase activity"/>
    <property type="evidence" value="ECO:0007669"/>
    <property type="project" value="UniProtKB-KW"/>
</dbReference>
<dbReference type="InterPro" id="IPR030931">
    <property type="entry name" value="Group_II_RT_mat"/>
</dbReference>
<dbReference type="InterPro" id="IPR000477">
    <property type="entry name" value="RT_dom"/>
</dbReference>
<dbReference type="AlphaFoldDB" id="A0A1Y1CMJ8"/>
<evidence type="ECO:0000313" key="12">
    <source>
        <dbReference type="EMBL" id="BAX81669.1"/>
    </source>
</evidence>
<keyword evidence="4" id="KW-0479">Metal-binding</keyword>
<dbReference type="GO" id="GO:0051607">
    <property type="term" value="P:defense response to virus"/>
    <property type="evidence" value="ECO:0007669"/>
    <property type="project" value="UniProtKB-KW"/>
</dbReference>
<dbReference type="NCBIfam" id="TIGR04416">
    <property type="entry name" value="group_II_RT_mat"/>
    <property type="match status" value="1"/>
</dbReference>
<proteinExistence type="inferred from homology"/>
<dbReference type="EC" id="2.7.7.49" evidence="1"/>
<dbReference type="Pfam" id="PF00078">
    <property type="entry name" value="RVT_1"/>
    <property type="match status" value="1"/>
</dbReference>
<gene>
    <name evidence="11" type="ORF">ALGA_3364</name>
    <name evidence="12" type="ORF">ALGA_3371</name>
</gene>
<dbReference type="InterPro" id="IPR000123">
    <property type="entry name" value="Reverse_transcriptase_msDNA"/>
</dbReference>
<evidence type="ECO:0000313" key="13">
    <source>
        <dbReference type="Proteomes" id="UP000218267"/>
    </source>
</evidence>
<dbReference type="PROSITE" id="PS50878">
    <property type="entry name" value="RT_POL"/>
    <property type="match status" value="1"/>
</dbReference>
<dbReference type="Pfam" id="PF08388">
    <property type="entry name" value="GIIM"/>
    <property type="match status" value="1"/>
</dbReference>
<evidence type="ECO:0000256" key="1">
    <source>
        <dbReference type="ARBA" id="ARBA00012493"/>
    </source>
</evidence>